<dbReference type="EMBL" id="PVTP01000006">
    <property type="protein sequence ID" value="PRY77329.1"/>
    <property type="molecule type" value="Genomic_DNA"/>
</dbReference>
<dbReference type="OrthoDB" id="7833823at2"/>
<sequence>MRLFNLGLPKSGTTTLHTALVKSGLNSAHWKFRSADQGTKKITRRFVGEAIYSSYLTGGDPLAELTQFDAITQPDVIMPPLSLWPQMDVSVLSQVREHHPTCLFLMLTRSPEKVADSMLRWSDLHERLKKRRAPGLSNWHVSSREGLVAWISSHYDNMRDTFGSDKRFLEVDIADHDASEKLSHALGVEIKWWGKANVNTI</sequence>
<gene>
    <name evidence="1" type="ORF">CLV80_106174</name>
</gene>
<comment type="caution">
    <text evidence="1">The sequence shown here is derived from an EMBL/GenBank/DDBJ whole genome shotgun (WGS) entry which is preliminary data.</text>
</comment>
<accession>A0A2T0VYR1</accession>
<dbReference type="AlphaFoldDB" id="A0A2T0VYR1"/>
<dbReference type="Gene3D" id="3.40.50.300">
    <property type="entry name" value="P-loop containing nucleotide triphosphate hydrolases"/>
    <property type="match status" value="1"/>
</dbReference>
<proteinExistence type="predicted"/>
<dbReference type="Proteomes" id="UP000238007">
    <property type="component" value="Unassembled WGS sequence"/>
</dbReference>
<dbReference type="SUPFAM" id="SSF52540">
    <property type="entry name" value="P-loop containing nucleoside triphosphate hydrolases"/>
    <property type="match status" value="1"/>
</dbReference>
<evidence type="ECO:0000313" key="1">
    <source>
        <dbReference type="EMBL" id="PRY77329.1"/>
    </source>
</evidence>
<organism evidence="1 2">
    <name type="scientific">Yoonia maritima</name>
    <dbReference type="NCBI Taxonomy" id="1435347"/>
    <lineage>
        <taxon>Bacteria</taxon>
        <taxon>Pseudomonadati</taxon>
        <taxon>Pseudomonadota</taxon>
        <taxon>Alphaproteobacteria</taxon>
        <taxon>Rhodobacterales</taxon>
        <taxon>Paracoccaceae</taxon>
        <taxon>Yoonia</taxon>
    </lineage>
</organism>
<name>A0A2T0VYR1_9RHOB</name>
<protein>
    <recommendedName>
        <fullName evidence="3">Sulfotransferase family protein</fullName>
    </recommendedName>
</protein>
<dbReference type="PANTHER" id="PTHR36978">
    <property type="entry name" value="P-LOOP CONTAINING NUCLEOTIDE TRIPHOSPHATE HYDROLASE"/>
    <property type="match status" value="1"/>
</dbReference>
<dbReference type="PANTHER" id="PTHR36978:SF4">
    <property type="entry name" value="P-LOOP CONTAINING NUCLEOSIDE TRIPHOSPHATE HYDROLASE PROTEIN"/>
    <property type="match status" value="1"/>
</dbReference>
<reference evidence="1 2" key="1">
    <citation type="submission" date="2018-03" db="EMBL/GenBank/DDBJ databases">
        <title>Genomic Encyclopedia of Archaeal and Bacterial Type Strains, Phase II (KMG-II): from individual species to whole genera.</title>
        <authorList>
            <person name="Goeker M."/>
        </authorList>
    </citation>
    <scope>NUCLEOTIDE SEQUENCE [LARGE SCALE GENOMIC DNA]</scope>
    <source>
        <strain evidence="1 2">DSM 101533</strain>
    </source>
</reference>
<dbReference type="RefSeq" id="WP_106357941.1">
    <property type="nucleotide sequence ID" value="NZ_PVTP01000006.1"/>
</dbReference>
<evidence type="ECO:0000313" key="2">
    <source>
        <dbReference type="Proteomes" id="UP000238007"/>
    </source>
</evidence>
<evidence type="ECO:0008006" key="3">
    <source>
        <dbReference type="Google" id="ProtNLM"/>
    </source>
</evidence>
<dbReference type="InterPro" id="IPR027417">
    <property type="entry name" value="P-loop_NTPase"/>
</dbReference>
<keyword evidence="2" id="KW-1185">Reference proteome</keyword>